<feature type="transmembrane region" description="Helical" evidence="6">
    <location>
        <begin position="156"/>
        <end position="177"/>
    </location>
</feature>
<feature type="transmembrane region" description="Helical" evidence="6">
    <location>
        <begin position="297"/>
        <end position="320"/>
    </location>
</feature>
<dbReference type="Pfam" id="PF07690">
    <property type="entry name" value="MFS_1"/>
    <property type="match status" value="1"/>
</dbReference>
<evidence type="ECO:0000259" key="7">
    <source>
        <dbReference type="PROSITE" id="PS50850"/>
    </source>
</evidence>
<keyword evidence="4 6" id="KW-1133">Transmembrane helix</keyword>
<dbReference type="RefSeq" id="WP_088644580.1">
    <property type="nucleotide sequence ID" value="NZ_MZMV01000023.1"/>
</dbReference>
<sequence length="393" mass="39604">MPVLLYLLAVAVFAQGTSEFVLAGILPGIATDLKVSLGRAGVLTSGFALGMVVGAPAMAAAARRLPPRWTLTGFLTLFIAAHVIGAVTDSFAMLVAARIGAALANAGFLAVALSTVTRIVPAERHTRALAVILGGTTLALIAGVPAGAFVGDVLGWRATLWAIALLCLPALVAVLAATPTRPGQDAGAGAGSAIGRELASLRRRPAQVSIVLAVLVNAATFCTFTYLAAIATGPAGFTDRTVPLLLAVFGIGAFLGVTVAGRFGDRHWRPLITVTGPLLMAGWALLAFTVARPVALWSLALTQGALSFALGSTFIARIVAATRDAPTIGGSFATVALNIGAVTGPIAGGLTIGALGVRGPVVVSCVLAVLAVGVWSTCRAAYRQDRGSSGRSA</sequence>
<feature type="transmembrane region" description="Helical" evidence="6">
    <location>
        <begin position="271"/>
        <end position="291"/>
    </location>
</feature>
<dbReference type="EMBL" id="MZMV01000023">
    <property type="protein sequence ID" value="OWV06815.1"/>
    <property type="molecule type" value="Genomic_DNA"/>
</dbReference>
<keyword evidence="5 6" id="KW-0472">Membrane</keyword>
<keyword evidence="2" id="KW-1003">Cell membrane</keyword>
<feature type="transmembrane region" description="Helical" evidence="6">
    <location>
        <begin position="93"/>
        <end position="116"/>
    </location>
</feature>
<dbReference type="SUPFAM" id="SSF103473">
    <property type="entry name" value="MFS general substrate transporter"/>
    <property type="match status" value="1"/>
</dbReference>
<dbReference type="PROSITE" id="PS50850">
    <property type="entry name" value="MFS"/>
    <property type="match status" value="1"/>
</dbReference>
<dbReference type="PANTHER" id="PTHR43124">
    <property type="entry name" value="PURINE EFFLUX PUMP PBUE"/>
    <property type="match status" value="1"/>
</dbReference>
<protein>
    <submittedName>
        <fullName evidence="8">Chloramphenicol efflux pump</fullName>
    </submittedName>
</protein>
<feature type="domain" description="Major facilitator superfamily (MFS) profile" evidence="7">
    <location>
        <begin position="4"/>
        <end position="383"/>
    </location>
</feature>
<evidence type="ECO:0000256" key="2">
    <source>
        <dbReference type="ARBA" id="ARBA00022475"/>
    </source>
</evidence>
<feature type="transmembrane region" description="Helical" evidence="6">
    <location>
        <begin position="128"/>
        <end position="150"/>
    </location>
</feature>
<reference evidence="8 9" key="1">
    <citation type="submission" date="2017-03" db="EMBL/GenBank/DDBJ databases">
        <title>Whole genome sequence of Micromonospora wenchangensis, isolated from mangrove soil.</title>
        <authorList>
            <person name="Yang H."/>
        </authorList>
    </citation>
    <scope>NUCLEOTIDE SEQUENCE [LARGE SCALE GENOMIC DNA]</scope>
    <source>
        <strain evidence="8 9">CCTCC AA 2012002</strain>
    </source>
</reference>
<dbReference type="OrthoDB" id="4335859at2"/>
<feature type="transmembrane region" description="Helical" evidence="6">
    <location>
        <begin position="69"/>
        <end position="87"/>
    </location>
</feature>
<gene>
    <name evidence="8" type="ORF">B5D80_15520</name>
</gene>
<dbReference type="Gene3D" id="1.20.1250.20">
    <property type="entry name" value="MFS general substrate transporter like domains"/>
    <property type="match status" value="1"/>
</dbReference>
<feature type="transmembrane region" description="Helical" evidence="6">
    <location>
        <begin position="210"/>
        <end position="232"/>
    </location>
</feature>
<dbReference type="Proteomes" id="UP000197174">
    <property type="component" value="Unassembled WGS sequence"/>
</dbReference>
<proteinExistence type="predicted"/>
<dbReference type="InterPro" id="IPR036259">
    <property type="entry name" value="MFS_trans_sf"/>
</dbReference>
<name>A0A246RL80_9ACTN</name>
<dbReference type="GO" id="GO:0005886">
    <property type="term" value="C:plasma membrane"/>
    <property type="evidence" value="ECO:0007669"/>
    <property type="project" value="UniProtKB-SubCell"/>
</dbReference>
<evidence type="ECO:0000256" key="1">
    <source>
        <dbReference type="ARBA" id="ARBA00004651"/>
    </source>
</evidence>
<dbReference type="PANTHER" id="PTHR43124:SF3">
    <property type="entry name" value="CHLORAMPHENICOL EFFLUX PUMP RV0191"/>
    <property type="match status" value="1"/>
</dbReference>
<evidence type="ECO:0000256" key="6">
    <source>
        <dbReference type="SAM" id="Phobius"/>
    </source>
</evidence>
<accession>A0A246RL80</accession>
<evidence type="ECO:0000256" key="3">
    <source>
        <dbReference type="ARBA" id="ARBA00022692"/>
    </source>
</evidence>
<comment type="subcellular location">
    <subcellularLocation>
        <location evidence="1">Cell membrane</location>
        <topology evidence="1">Multi-pass membrane protein</topology>
    </subcellularLocation>
</comment>
<keyword evidence="9" id="KW-1185">Reference proteome</keyword>
<dbReference type="AlphaFoldDB" id="A0A246RL80"/>
<dbReference type="InterPro" id="IPR050189">
    <property type="entry name" value="MFS_Efflux_Transporters"/>
</dbReference>
<evidence type="ECO:0000313" key="8">
    <source>
        <dbReference type="EMBL" id="OWV06815.1"/>
    </source>
</evidence>
<evidence type="ECO:0000256" key="5">
    <source>
        <dbReference type="ARBA" id="ARBA00023136"/>
    </source>
</evidence>
<dbReference type="GO" id="GO:0022857">
    <property type="term" value="F:transmembrane transporter activity"/>
    <property type="evidence" value="ECO:0007669"/>
    <property type="project" value="InterPro"/>
</dbReference>
<feature type="transmembrane region" description="Helical" evidence="6">
    <location>
        <begin position="361"/>
        <end position="382"/>
    </location>
</feature>
<dbReference type="InterPro" id="IPR020846">
    <property type="entry name" value="MFS_dom"/>
</dbReference>
<keyword evidence="3 6" id="KW-0812">Transmembrane</keyword>
<dbReference type="InterPro" id="IPR011701">
    <property type="entry name" value="MFS"/>
</dbReference>
<organism evidence="8 9">
    <name type="scientific">Micromonospora wenchangensis</name>
    <dbReference type="NCBI Taxonomy" id="1185415"/>
    <lineage>
        <taxon>Bacteria</taxon>
        <taxon>Bacillati</taxon>
        <taxon>Actinomycetota</taxon>
        <taxon>Actinomycetes</taxon>
        <taxon>Micromonosporales</taxon>
        <taxon>Micromonosporaceae</taxon>
        <taxon>Micromonospora</taxon>
    </lineage>
</organism>
<feature type="transmembrane region" description="Helical" evidence="6">
    <location>
        <begin position="39"/>
        <end position="62"/>
    </location>
</feature>
<dbReference type="CDD" id="cd17324">
    <property type="entry name" value="MFS_NepI_like"/>
    <property type="match status" value="1"/>
</dbReference>
<dbReference type="NCBIfam" id="NF033135">
    <property type="entry name" value="cmx_cmrA"/>
    <property type="match status" value="1"/>
</dbReference>
<evidence type="ECO:0000256" key="4">
    <source>
        <dbReference type="ARBA" id="ARBA00022989"/>
    </source>
</evidence>
<feature type="transmembrane region" description="Helical" evidence="6">
    <location>
        <begin position="332"/>
        <end position="355"/>
    </location>
</feature>
<feature type="transmembrane region" description="Helical" evidence="6">
    <location>
        <begin position="244"/>
        <end position="264"/>
    </location>
</feature>
<evidence type="ECO:0000313" key="9">
    <source>
        <dbReference type="Proteomes" id="UP000197174"/>
    </source>
</evidence>
<comment type="caution">
    <text evidence="8">The sequence shown here is derived from an EMBL/GenBank/DDBJ whole genome shotgun (WGS) entry which is preliminary data.</text>
</comment>